<dbReference type="EnsemblPlants" id="HORVU.MOREX.r3.3HG0311780.1">
    <property type="protein sequence ID" value="HORVU.MOREX.r3.3HG0311780.1"/>
    <property type="gene ID" value="HORVU.MOREX.r3.3HG0311780"/>
</dbReference>
<dbReference type="OrthoDB" id="688058at2759"/>
<feature type="compositionally biased region" description="Basic and acidic residues" evidence="1">
    <location>
        <begin position="8"/>
        <end position="19"/>
    </location>
</feature>
<sequence>MGSAASTDRAERRRRDRTPGHSGAPDPLAARTQDPSASAPASKADLRRKGCKVAPEPKDGEEAEALPGSPSFRIYCQKAAAQVDALVADAADDPNLAARKNDPPRCSGELPKCKEGWLKVRGQTVFDALYGLFVCHSKRTSAPPAPKPPRRPGAASPAAAAAAAGPYL</sequence>
<proteinExistence type="predicted"/>
<keyword evidence="3" id="KW-1185">Reference proteome</keyword>
<name>A0A8I7B6B0_HORVV</name>
<dbReference type="Gramene" id="HORVU.MOREX.r3.3HG0311780.1">
    <property type="protein sequence ID" value="HORVU.MOREX.r3.3HG0311780.1"/>
    <property type="gene ID" value="HORVU.MOREX.r3.3HG0311780"/>
</dbReference>
<evidence type="ECO:0000313" key="2">
    <source>
        <dbReference type="EnsemblPlants" id="HORVU.MOREX.r3.3HG0311780.1"/>
    </source>
</evidence>
<dbReference type="GeneID" id="123445293"/>
<reference evidence="2" key="3">
    <citation type="submission" date="2022-01" db="UniProtKB">
        <authorList>
            <consortium name="EnsemblPlants"/>
        </authorList>
    </citation>
    <scope>IDENTIFICATION</scope>
    <source>
        <strain evidence="2">subsp. vulgare</strain>
    </source>
</reference>
<dbReference type="Proteomes" id="UP000011116">
    <property type="component" value="Chromosome 3H"/>
</dbReference>
<accession>A0A8I7B6B0</accession>
<reference evidence="3" key="1">
    <citation type="journal article" date="2012" name="Nature">
        <title>A physical, genetic and functional sequence assembly of the barley genome.</title>
        <authorList>
            <consortium name="The International Barley Genome Sequencing Consortium"/>
            <person name="Mayer K.F."/>
            <person name="Waugh R."/>
            <person name="Brown J.W."/>
            <person name="Schulman A."/>
            <person name="Langridge P."/>
            <person name="Platzer M."/>
            <person name="Fincher G.B."/>
            <person name="Muehlbauer G.J."/>
            <person name="Sato K."/>
            <person name="Close T.J."/>
            <person name="Wise R.P."/>
            <person name="Stein N."/>
        </authorList>
    </citation>
    <scope>NUCLEOTIDE SEQUENCE [LARGE SCALE GENOMIC DNA]</scope>
    <source>
        <strain evidence="3">cv. Morex</strain>
    </source>
</reference>
<evidence type="ECO:0000313" key="3">
    <source>
        <dbReference type="Proteomes" id="UP000011116"/>
    </source>
</evidence>
<dbReference type="RefSeq" id="XP_044978189.1">
    <property type="nucleotide sequence ID" value="XM_045122254.1"/>
</dbReference>
<gene>
    <name evidence="2" type="primary">LOC123445293</name>
</gene>
<dbReference type="AlphaFoldDB" id="A0A8I7B6B0"/>
<feature type="region of interest" description="Disordered" evidence="1">
    <location>
        <begin position="140"/>
        <end position="168"/>
    </location>
</feature>
<protein>
    <submittedName>
        <fullName evidence="2">Uncharacterized protein</fullName>
    </submittedName>
</protein>
<reference evidence="2" key="2">
    <citation type="submission" date="2020-10" db="EMBL/GenBank/DDBJ databases">
        <authorList>
            <person name="Scholz U."/>
            <person name="Mascher M."/>
            <person name="Fiebig A."/>
        </authorList>
    </citation>
    <scope>NUCLEOTIDE SEQUENCE [LARGE SCALE GENOMIC DNA]</scope>
    <source>
        <strain evidence="2">cv. Morex</strain>
    </source>
</reference>
<dbReference type="Gramene" id="HORVU.MOREX.r2.3HG0260420.1">
    <property type="protein sequence ID" value="HORVU.MOREX.r2.3HG0260420.1"/>
    <property type="gene ID" value="HORVU.MOREX.r2.3HG0260420"/>
</dbReference>
<feature type="region of interest" description="Disordered" evidence="1">
    <location>
        <begin position="1"/>
        <end position="68"/>
    </location>
</feature>
<feature type="compositionally biased region" description="Low complexity" evidence="1">
    <location>
        <begin position="152"/>
        <end position="168"/>
    </location>
</feature>
<organism evidence="2 3">
    <name type="scientific">Hordeum vulgare subsp. vulgare</name>
    <name type="common">Domesticated barley</name>
    <dbReference type="NCBI Taxonomy" id="112509"/>
    <lineage>
        <taxon>Eukaryota</taxon>
        <taxon>Viridiplantae</taxon>
        <taxon>Streptophyta</taxon>
        <taxon>Embryophyta</taxon>
        <taxon>Tracheophyta</taxon>
        <taxon>Spermatophyta</taxon>
        <taxon>Magnoliopsida</taxon>
        <taxon>Liliopsida</taxon>
        <taxon>Poales</taxon>
        <taxon>Poaceae</taxon>
        <taxon>BOP clade</taxon>
        <taxon>Pooideae</taxon>
        <taxon>Triticodae</taxon>
        <taxon>Triticeae</taxon>
        <taxon>Hordeinae</taxon>
        <taxon>Hordeum</taxon>
    </lineage>
</organism>
<evidence type="ECO:0000256" key="1">
    <source>
        <dbReference type="SAM" id="MobiDB-lite"/>
    </source>
</evidence>
<dbReference type="KEGG" id="hvg:123445293"/>